<gene>
    <name evidence="1" type="ORF">CGGC5_v011974</name>
</gene>
<reference evidence="1 2" key="1">
    <citation type="submission" date="2012-08" db="EMBL/GenBank/DDBJ databases">
        <authorList>
            <person name="Gan P.H.P."/>
            <person name="Ikeda K."/>
            <person name="Irieda H."/>
            <person name="Narusaka M."/>
            <person name="O'Connell R.J."/>
            <person name="Narusaka Y."/>
            <person name="Takano Y."/>
            <person name="Kubo Y."/>
            <person name="Shirasu K."/>
        </authorList>
    </citation>
    <scope>NUCLEOTIDE SEQUENCE [LARGE SCALE GENOMIC DNA]</scope>
    <source>
        <strain evidence="1 2">Nara gc5</strain>
    </source>
</reference>
<sequence>MVDRGSQLTLASKQKTMKTMRSLLAKLQGITPDPSPTIRFRRDLVPHSPPSIPTGYDTAWQTRRLENYSSNPLLRLPNELLLEIM</sequence>
<evidence type="ECO:0000313" key="1">
    <source>
        <dbReference type="EMBL" id="KAF4479200.1"/>
    </source>
</evidence>
<reference evidence="1 2" key="2">
    <citation type="submission" date="2020-04" db="EMBL/GenBank/DDBJ databases">
        <title>Genome sequencing and assembly of multiple isolates from the Colletotrichum gloeosporioides species complex.</title>
        <authorList>
            <person name="Gan P."/>
            <person name="Shirasu K."/>
        </authorList>
    </citation>
    <scope>NUCLEOTIDE SEQUENCE [LARGE SCALE GENOMIC DNA]</scope>
    <source>
        <strain evidence="1 2">Nara gc5</strain>
    </source>
</reference>
<protein>
    <submittedName>
        <fullName evidence="1">Uncharacterized protein</fullName>
    </submittedName>
</protein>
<proteinExistence type="predicted"/>
<dbReference type="InParanoid" id="A0A7J6IRK8"/>
<dbReference type="Proteomes" id="UP000011096">
    <property type="component" value="Unassembled WGS sequence"/>
</dbReference>
<dbReference type="EMBL" id="ANPB02000007">
    <property type="protein sequence ID" value="KAF4479200.1"/>
    <property type="molecule type" value="Genomic_DNA"/>
</dbReference>
<dbReference type="RefSeq" id="XP_031889526.2">
    <property type="nucleotide sequence ID" value="XM_032030764.2"/>
</dbReference>
<organism evidence="1 2">
    <name type="scientific">Colletotrichum fructicola (strain Nara gc5)</name>
    <name type="common">Anthracnose fungus</name>
    <name type="synonym">Colletotrichum gloeosporioides (strain Nara gc5)</name>
    <dbReference type="NCBI Taxonomy" id="1213859"/>
    <lineage>
        <taxon>Eukaryota</taxon>
        <taxon>Fungi</taxon>
        <taxon>Dikarya</taxon>
        <taxon>Ascomycota</taxon>
        <taxon>Pezizomycotina</taxon>
        <taxon>Sordariomycetes</taxon>
        <taxon>Hypocreomycetidae</taxon>
        <taxon>Glomerellales</taxon>
        <taxon>Glomerellaceae</taxon>
        <taxon>Colletotrichum</taxon>
        <taxon>Colletotrichum gloeosporioides species complex</taxon>
    </lineage>
</organism>
<accession>A0A7J6IRK8</accession>
<keyword evidence="2" id="KW-1185">Reference proteome</keyword>
<dbReference type="GeneID" id="43614828"/>
<dbReference type="AlphaFoldDB" id="A0A7J6IRK8"/>
<comment type="caution">
    <text evidence="1">The sequence shown here is derived from an EMBL/GenBank/DDBJ whole genome shotgun (WGS) entry which is preliminary data.</text>
</comment>
<name>A0A7J6IRK8_COLFN</name>
<evidence type="ECO:0000313" key="2">
    <source>
        <dbReference type="Proteomes" id="UP000011096"/>
    </source>
</evidence>
<dbReference type="OrthoDB" id="4828582at2759"/>